<gene>
    <name evidence="2" type="ORF">HB853_09790</name>
</gene>
<dbReference type="EMBL" id="JAAROP010000010">
    <property type="protein sequence ID" value="MBC1323238.1"/>
    <property type="molecule type" value="Genomic_DNA"/>
</dbReference>
<accession>A0A7X0T5Z8</accession>
<sequence>MDLIDELNGKILQNRYQLEEMETKERAFLRSEQEVYMLLQDKDNLYYEMQETFSSGAPSPTLQNQQLELQRIQNQLMEEMDTEKYRIRKERIQLEKQEDDLLLERKLAWEKVENK</sequence>
<dbReference type="RefSeq" id="WP_185303947.1">
    <property type="nucleotide sequence ID" value="NZ_JACTIS010000001.1"/>
</dbReference>
<proteinExistence type="predicted"/>
<evidence type="ECO:0000313" key="2">
    <source>
        <dbReference type="EMBL" id="MBC1323238.1"/>
    </source>
</evidence>
<evidence type="ECO:0000256" key="1">
    <source>
        <dbReference type="SAM" id="Coils"/>
    </source>
</evidence>
<feature type="coiled-coil region" evidence="1">
    <location>
        <begin position="62"/>
        <end position="97"/>
    </location>
</feature>
<comment type="caution">
    <text evidence="2">The sequence shown here is derived from an EMBL/GenBank/DDBJ whole genome shotgun (WGS) entry which is preliminary data.</text>
</comment>
<keyword evidence="1" id="KW-0175">Coiled coil</keyword>
<name>A0A7X0T5Z8_LISWE</name>
<reference evidence="2 3" key="1">
    <citation type="submission" date="2020-03" db="EMBL/GenBank/DDBJ databases">
        <title>Soil Listeria distribution.</title>
        <authorList>
            <person name="Liao J."/>
            <person name="Wiedmann M."/>
        </authorList>
    </citation>
    <scope>NUCLEOTIDE SEQUENCE [LARGE SCALE GENOMIC DNA]</scope>
    <source>
        <strain evidence="2 3">FSL L7-1829</strain>
    </source>
</reference>
<dbReference type="Proteomes" id="UP000522007">
    <property type="component" value="Unassembled WGS sequence"/>
</dbReference>
<dbReference type="AlphaFoldDB" id="A0A7X0T5Z8"/>
<organism evidence="2 3">
    <name type="scientific">Listeria welshimeri</name>
    <dbReference type="NCBI Taxonomy" id="1643"/>
    <lineage>
        <taxon>Bacteria</taxon>
        <taxon>Bacillati</taxon>
        <taxon>Bacillota</taxon>
        <taxon>Bacilli</taxon>
        <taxon>Bacillales</taxon>
        <taxon>Listeriaceae</taxon>
        <taxon>Listeria</taxon>
    </lineage>
</organism>
<dbReference type="Pfam" id="PF13125">
    <property type="entry name" value="DUF3958"/>
    <property type="match status" value="1"/>
</dbReference>
<evidence type="ECO:0000313" key="3">
    <source>
        <dbReference type="Proteomes" id="UP000522007"/>
    </source>
</evidence>
<protein>
    <submittedName>
        <fullName evidence="2">DUF3958 family protein</fullName>
    </submittedName>
</protein>
<dbReference type="InterPro" id="IPR025014">
    <property type="entry name" value="DUF3958"/>
</dbReference>